<dbReference type="Proteomes" id="UP001177023">
    <property type="component" value="Unassembled WGS sequence"/>
</dbReference>
<dbReference type="CDD" id="cd01040">
    <property type="entry name" value="Mb-like"/>
    <property type="match status" value="1"/>
</dbReference>
<dbReference type="GO" id="GO:0019825">
    <property type="term" value="F:oxygen binding"/>
    <property type="evidence" value="ECO:0007669"/>
    <property type="project" value="InterPro"/>
</dbReference>
<name>A0AA36D8L8_9BILA</name>
<dbReference type="InterPro" id="IPR012292">
    <property type="entry name" value="Globin/Proto"/>
</dbReference>
<proteinExistence type="predicted"/>
<feature type="region of interest" description="Disordered" evidence="1">
    <location>
        <begin position="1"/>
        <end position="43"/>
    </location>
</feature>
<accession>A0AA36D8L8</accession>
<reference evidence="2" key="1">
    <citation type="submission" date="2023-06" db="EMBL/GenBank/DDBJ databases">
        <authorList>
            <person name="Delattre M."/>
        </authorList>
    </citation>
    <scope>NUCLEOTIDE SEQUENCE</scope>
    <source>
        <strain evidence="2">AF72</strain>
    </source>
</reference>
<gene>
    <name evidence="2" type="ORF">MSPICULIGERA_LOCUS20947</name>
</gene>
<comment type="caution">
    <text evidence="2">The sequence shown here is derived from an EMBL/GenBank/DDBJ whole genome shotgun (WGS) entry which is preliminary data.</text>
</comment>
<dbReference type="InterPro" id="IPR009050">
    <property type="entry name" value="Globin-like_sf"/>
</dbReference>
<evidence type="ECO:0000313" key="3">
    <source>
        <dbReference type="Proteomes" id="UP001177023"/>
    </source>
</evidence>
<sequence length="405" mass="45258">MHIRRLQRQHDFGKAPPLRDRSASLPSIEFGRRKESGEPQFPFKENIPKMMTAARAAGFRYKKREIAKTQAQAKTRKRANSVLTLTNGTHITGSRDSPSSRTRNYYRKSMCSSAASLCQHSLAVPEGPIRKRSGSVPALKLLTLATAWNLKTEHVRALKATWARLCEPPRSNCKGIVALIERVWEKLDSKDKAIKEIFYKAAFVDSMADRCERRTSNGRSDSIGKGRMRIATLRDHTHFFVSLVSQTVAQLEHDPQMIFEHIDKIGRRHAYLKQYGFMNKHWEKIGEYFIDIVVIQDCVRGFPDACRAWTLMIAALIDRLRAAPRRGSQASAIPSTNTSACNSTNVSPMSSHLRIYGSGIIQNGSPDGDHRCPSGLSPRNSCIELKDVEKALNEVAAGSSSPALA</sequence>
<dbReference type="GO" id="GO:0020037">
    <property type="term" value="F:heme binding"/>
    <property type="evidence" value="ECO:0007669"/>
    <property type="project" value="InterPro"/>
</dbReference>
<dbReference type="InterPro" id="IPR044399">
    <property type="entry name" value="Mb-like_M"/>
</dbReference>
<keyword evidence="3" id="KW-1185">Reference proteome</keyword>
<feature type="non-terminal residue" evidence="2">
    <location>
        <position position="405"/>
    </location>
</feature>
<dbReference type="EMBL" id="CATQJA010002664">
    <property type="protein sequence ID" value="CAJ0582817.1"/>
    <property type="molecule type" value="Genomic_DNA"/>
</dbReference>
<dbReference type="Gene3D" id="1.10.490.10">
    <property type="entry name" value="Globins"/>
    <property type="match status" value="1"/>
</dbReference>
<evidence type="ECO:0000313" key="2">
    <source>
        <dbReference type="EMBL" id="CAJ0582817.1"/>
    </source>
</evidence>
<protein>
    <submittedName>
        <fullName evidence="2">Uncharacterized protein</fullName>
    </submittedName>
</protein>
<evidence type="ECO:0000256" key="1">
    <source>
        <dbReference type="SAM" id="MobiDB-lite"/>
    </source>
</evidence>
<organism evidence="2 3">
    <name type="scientific">Mesorhabditis spiculigera</name>
    <dbReference type="NCBI Taxonomy" id="96644"/>
    <lineage>
        <taxon>Eukaryota</taxon>
        <taxon>Metazoa</taxon>
        <taxon>Ecdysozoa</taxon>
        <taxon>Nematoda</taxon>
        <taxon>Chromadorea</taxon>
        <taxon>Rhabditida</taxon>
        <taxon>Rhabditina</taxon>
        <taxon>Rhabditomorpha</taxon>
        <taxon>Rhabditoidea</taxon>
        <taxon>Rhabditidae</taxon>
        <taxon>Mesorhabditinae</taxon>
        <taxon>Mesorhabditis</taxon>
    </lineage>
</organism>
<feature type="compositionally biased region" description="Basic and acidic residues" evidence="1">
    <location>
        <begin position="8"/>
        <end position="22"/>
    </location>
</feature>
<dbReference type="SUPFAM" id="SSF46458">
    <property type="entry name" value="Globin-like"/>
    <property type="match status" value="1"/>
</dbReference>
<dbReference type="AlphaFoldDB" id="A0AA36D8L8"/>